<evidence type="ECO:0000313" key="2">
    <source>
        <dbReference type="Proteomes" id="UP000295132"/>
    </source>
</evidence>
<reference evidence="1 2" key="1">
    <citation type="submission" date="2019-03" db="EMBL/GenBank/DDBJ databases">
        <title>Bacillus niacini sp. nov. a Nicotinate-Metabolizing Mesophile Isolated from Soil.</title>
        <authorList>
            <person name="Zhang G."/>
        </authorList>
    </citation>
    <scope>NUCLEOTIDE SEQUENCE [LARGE SCALE GENOMIC DNA]</scope>
    <source>
        <strain evidence="1 2">WN066</strain>
    </source>
</reference>
<gene>
    <name evidence="1" type="ORF">E2K98_08585</name>
</gene>
<evidence type="ECO:0000313" key="1">
    <source>
        <dbReference type="EMBL" id="TDK62115.1"/>
    </source>
</evidence>
<protein>
    <submittedName>
        <fullName evidence="1">Asparaginase</fullName>
    </submittedName>
</protein>
<sequence length="344" mass="38436">MNAVKLVEETRAGLVENVHTGMICGVNERLETIFYSGDPDHYTYYRSAAKPIQALPAFLSNIITKYGLTSEEAALFTASHRGESYHIAALESMLKKLPVREEELFCPCSYPLNAAPREEMLRENKEKRRLYHNCAGKHMGFVTVCRELGYPVEGYWEVDHPLQQQILQILSGLSEFPITEIKVGKDGCGVPVFAIPLKNMSKTYLKLACPDLIKDPILQKAVIQMTGIMNEYPHMIASERFICSVLLQDQNIVAKGGAQGVYCFGLKNERIGFALKVLNGSEDVWPVIVASILEQIGYKNKQTITNLRALKPSVLKNDAGDEVGAVHERFALIAYPENADKQEI</sequence>
<dbReference type="RefSeq" id="WP_133333844.1">
    <property type="nucleotide sequence ID" value="NZ_SMYO01000004.1"/>
</dbReference>
<name>A0A4R5VV38_9BACI</name>
<dbReference type="AlphaFoldDB" id="A0A4R5VV38"/>
<dbReference type="Proteomes" id="UP000295132">
    <property type="component" value="Unassembled WGS sequence"/>
</dbReference>
<organism evidence="1 2">
    <name type="scientific">Bacillus salipaludis</name>
    <dbReference type="NCBI Taxonomy" id="2547811"/>
    <lineage>
        <taxon>Bacteria</taxon>
        <taxon>Bacillati</taxon>
        <taxon>Bacillota</taxon>
        <taxon>Bacilli</taxon>
        <taxon>Bacillales</taxon>
        <taxon>Bacillaceae</taxon>
        <taxon>Bacillus</taxon>
    </lineage>
</organism>
<accession>A0A4R5VV38</accession>
<dbReference type="PANTHER" id="PTHR42110">
    <property type="entry name" value="L-ASPARAGINASE, PUTATIVE (AFU_ORTHOLOGUE AFUA_3G11890)-RELATED"/>
    <property type="match status" value="1"/>
</dbReference>
<dbReference type="EMBL" id="SMYO01000004">
    <property type="protein sequence ID" value="TDK62115.1"/>
    <property type="molecule type" value="Genomic_DNA"/>
</dbReference>
<comment type="caution">
    <text evidence="1">The sequence shown here is derived from an EMBL/GenBank/DDBJ whole genome shotgun (WGS) entry which is preliminary data.</text>
</comment>
<dbReference type="Pfam" id="PF06089">
    <property type="entry name" value="Asparaginase_II"/>
    <property type="match status" value="1"/>
</dbReference>
<dbReference type="InterPro" id="IPR010349">
    <property type="entry name" value="Asparaginase_II"/>
</dbReference>
<dbReference type="PANTHER" id="PTHR42110:SF1">
    <property type="entry name" value="L-ASPARAGINASE, PUTATIVE (AFU_ORTHOLOGUE AFUA_3G11890)-RELATED"/>
    <property type="match status" value="1"/>
</dbReference>
<proteinExistence type="predicted"/>